<protein>
    <submittedName>
        <fullName evidence="1">Uncharacterized protein</fullName>
    </submittedName>
</protein>
<dbReference type="EMBL" id="OBEH01000004">
    <property type="protein sequence ID" value="SNZ01062.1"/>
    <property type="molecule type" value="Genomic_DNA"/>
</dbReference>
<reference evidence="2" key="1">
    <citation type="submission" date="2017-09" db="EMBL/GenBank/DDBJ databases">
        <authorList>
            <person name="Varghese N."/>
            <person name="Submissions S."/>
        </authorList>
    </citation>
    <scope>NUCLEOTIDE SEQUENCE [LARGE SCALE GENOMIC DNA]</scope>
    <source>
        <strain evidence="2">DSM 25885</strain>
    </source>
</reference>
<sequence>MDIHQIASIMKHLIFITALFVLSCNEKTQHTAQGNLQEDSQESDKIKVLNFATFHMGNTSDSKSVEFDEQNRKNQEDAKKIAQMISAFGPTVICVEVPASESEELNTEYTKYLKSPNKASTYYGEVGLVAFEVGRINNVEKLYGIDYRLEYNYNINNDLKNEIDSATFNNFQSNPFASIPELNIFEEGLSLAEKLSRMNHPKFLDFLITANADILTYVGSKNGYEGADEAAEYYKRNLRIYSNLNRLPLTKKDRVFILSGGSHTAFLNEFMQRSLKYEVVNTFDYLK</sequence>
<dbReference type="Pfam" id="PF18950">
    <property type="entry name" value="DUF5694"/>
    <property type="match status" value="1"/>
</dbReference>
<name>A0A285MV44_9FLAO</name>
<accession>A0A285MV44</accession>
<dbReference type="Proteomes" id="UP000219048">
    <property type="component" value="Unassembled WGS sequence"/>
</dbReference>
<evidence type="ECO:0000313" key="2">
    <source>
        <dbReference type="Proteomes" id="UP000219048"/>
    </source>
</evidence>
<dbReference type="InterPro" id="IPR043749">
    <property type="entry name" value="DUF5694"/>
</dbReference>
<gene>
    <name evidence="1" type="ORF">SAMN06265377_2892</name>
</gene>
<proteinExistence type="predicted"/>
<dbReference type="AlphaFoldDB" id="A0A285MV44"/>
<organism evidence="1 2">
    <name type="scientific">Flagellimonas pacifica</name>
    <dbReference type="NCBI Taxonomy" id="1247520"/>
    <lineage>
        <taxon>Bacteria</taxon>
        <taxon>Pseudomonadati</taxon>
        <taxon>Bacteroidota</taxon>
        <taxon>Flavobacteriia</taxon>
        <taxon>Flavobacteriales</taxon>
        <taxon>Flavobacteriaceae</taxon>
        <taxon>Flagellimonas</taxon>
    </lineage>
</organism>
<evidence type="ECO:0000313" key="1">
    <source>
        <dbReference type="EMBL" id="SNZ01062.1"/>
    </source>
</evidence>
<keyword evidence="2" id="KW-1185">Reference proteome</keyword>